<name>A0ABS0DIY9_9NOCA</name>
<gene>
    <name evidence="2" type="ORF">IU449_28425</name>
</gene>
<dbReference type="Proteomes" id="UP000707731">
    <property type="component" value="Unassembled WGS sequence"/>
</dbReference>
<feature type="region of interest" description="Disordered" evidence="1">
    <location>
        <begin position="1"/>
        <end position="35"/>
    </location>
</feature>
<evidence type="ECO:0000313" key="3">
    <source>
        <dbReference type="Proteomes" id="UP000707731"/>
    </source>
</evidence>
<dbReference type="RefSeq" id="WP_195005260.1">
    <property type="nucleotide sequence ID" value="NZ_JADLQN010000016.1"/>
</dbReference>
<evidence type="ECO:0008006" key="4">
    <source>
        <dbReference type="Google" id="ProtNLM"/>
    </source>
</evidence>
<organism evidence="2 3">
    <name type="scientific">Nocardia higoensis</name>
    <dbReference type="NCBI Taxonomy" id="228599"/>
    <lineage>
        <taxon>Bacteria</taxon>
        <taxon>Bacillati</taxon>
        <taxon>Actinomycetota</taxon>
        <taxon>Actinomycetes</taxon>
        <taxon>Mycobacteriales</taxon>
        <taxon>Nocardiaceae</taxon>
        <taxon>Nocardia</taxon>
    </lineage>
</organism>
<evidence type="ECO:0000256" key="1">
    <source>
        <dbReference type="SAM" id="MobiDB-lite"/>
    </source>
</evidence>
<feature type="region of interest" description="Disordered" evidence="1">
    <location>
        <begin position="49"/>
        <end position="110"/>
    </location>
</feature>
<evidence type="ECO:0000313" key="2">
    <source>
        <dbReference type="EMBL" id="MBF6358426.1"/>
    </source>
</evidence>
<dbReference type="EMBL" id="JADLQN010000016">
    <property type="protein sequence ID" value="MBF6358426.1"/>
    <property type="molecule type" value="Genomic_DNA"/>
</dbReference>
<comment type="caution">
    <text evidence="2">The sequence shown here is derived from an EMBL/GenBank/DDBJ whole genome shotgun (WGS) entry which is preliminary data.</text>
</comment>
<keyword evidence="3" id="KW-1185">Reference proteome</keyword>
<protein>
    <recommendedName>
        <fullName evidence="4">Prevent-host-death protein</fullName>
    </recommendedName>
</protein>
<sequence>MTRAARRPVSRHTSRVPQQPEGPEAAHAPGIPTPITELPHLAEAARRLGQTGRVIRVDAPKPRTVRTQGRRAGQWLMSGEQLKTPTPHSFTPAEIAEIERGDIWEGGFDR</sequence>
<feature type="compositionally biased region" description="Basic residues" evidence="1">
    <location>
        <begin position="1"/>
        <end position="14"/>
    </location>
</feature>
<proteinExistence type="predicted"/>
<feature type="compositionally biased region" description="Basic and acidic residues" evidence="1">
    <location>
        <begin position="97"/>
        <end position="110"/>
    </location>
</feature>
<accession>A0ABS0DIY9</accession>
<reference evidence="2 3" key="1">
    <citation type="submission" date="2020-10" db="EMBL/GenBank/DDBJ databases">
        <title>Identification of Nocardia species via Next-generation sequencing and recognition of intraspecies genetic diversity.</title>
        <authorList>
            <person name="Li P."/>
            <person name="Li P."/>
            <person name="Lu B."/>
        </authorList>
    </citation>
    <scope>NUCLEOTIDE SEQUENCE [LARGE SCALE GENOMIC DNA]</scope>
    <source>
        <strain evidence="2 3">BJ06-0143</strain>
    </source>
</reference>